<protein>
    <submittedName>
        <fullName evidence="3">Uncharacterized protein</fullName>
    </submittedName>
</protein>
<evidence type="ECO:0000313" key="3">
    <source>
        <dbReference type="EMBL" id="CAB4192365.1"/>
    </source>
</evidence>
<organism evidence="3">
    <name type="scientific">uncultured Caudovirales phage</name>
    <dbReference type="NCBI Taxonomy" id="2100421"/>
    <lineage>
        <taxon>Viruses</taxon>
        <taxon>Duplodnaviria</taxon>
        <taxon>Heunggongvirae</taxon>
        <taxon>Uroviricota</taxon>
        <taxon>Caudoviricetes</taxon>
        <taxon>Peduoviridae</taxon>
        <taxon>Maltschvirus</taxon>
        <taxon>Maltschvirus maltsch</taxon>
    </lineage>
</organism>
<accession>A0A6J5RJ91</accession>
<dbReference type="EMBL" id="LR797182">
    <property type="protein sequence ID" value="CAB4192365.1"/>
    <property type="molecule type" value="Genomic_DNA"/>
</dbReference>
<proteinExistence type="predicted"/>
<evidence type="ECO:0000313" key="2">
    <source>
        <dbReference type="EMBL" id="CAB4173926.1"/>
    </source>
</evidence>
<name>A0A6J5RJ91_9CAUD</name>
<gene>
    <name evidence="3" type="ORF">UFOVP1231_26</name>
    <name evidence="1" type="ORF">UFOVP283_35</name>
    <name evidence="2" type="ORF">UFOVP957_13</name>
</gene>
<dbReference type="EMBL" id="LR796292">
    <property type="protein sequence ID" value="CAB4134922.1"/>
    <property type="molecule type" value="Genomic_DNA"/>
</dbReference>
<dbReference type="EMBL" id="LR796918">
    <property type="protein sequence ID" value="CAB4173926.1"/>
    <property type="molecule type" value="Genomic_DNA"/>
</dbReference>
<sequence>MSINQAVISEEIVDIFDNAGYGVTENQLVASSDTVADFVQRWGKPDSTRDGVRAWWNVQTRKGCVRGDLVVLETTDGTISYFGGEA</sequence>
<reference evidence="3" key="1">
    <citation type="submission" date="2020-05" db="EMBL/GenBank/DDBJ databases">
        <authorList>
            <person name="Chiriac C."/>
            <person name="Salcher M."/>
            <person name="Ghai R."/>
            <person name="Kavagutti S V."/>
        </authorList>
    </citation>
    <scope>NUCLEOTIDE SEQUENCE</scope>
</reference>
<evidence type="ECO:0000313" key="1">
    <source>
        <dbReference type="EMBL" id="CAB4134922.1"/>
    </source>
</evidence>